<accession>A0ABD1Q7K3</accession>
<reference evidence="6" key="1">
    <citation type="submission" date="2024-07" db="EMBL/GenBank/DDBJ databases">
        <title>Two chromosome-level genome assemblies of Korean endemic species Abeliophyllum distichum and Forsythia ovata (Oleaceae).</title>
        <authorList>
            <person name="Jang H."/>
        </authorList>
    </citation>
    <scope>NUCLEOTIDE SEQUENCE [LARGE SCALE GENOMIC DNA]</scope>
</reference>
<sequence>MAVQAHYPSNFLIRSNALGNDYSSQPSQSGGEFLDNTPIFFDGTNNPRKRGREFDTIPTNPLPFASESQTQLHPNPNFVSTGLHLSFGTQKQLQTSQSVNSFSIMAQHLSHDIKQQRNELQHLLHAQGEQLRHTLAEKRKRHYSALLQAAEDSAAGKAERERCGTGEDGTAKLRPGSASGAVKC</sequence>
<keyword evidence="1" id="KW-0479">Metal-binding</keyword>
<organism evidence="5 6">
    <name type="scientific">Abeliophyllum distichum</name>
    <dbReference type="NCBI Taxonomy" id="126358"/>
    <lineage>
        <taxon>Eukaryota</taxon>
        <taxon>Viridiplantae</taxon>
        <taxon>Streptophyta</taxon>
        <taxon>Embryophyta</taxon>
        <taxon>Tracheophyta</taxon>
        <taxon>Spermatophyta</taxon>
        <taxon>Magnoliopsida</taxon>
        <taxon>eudicotyledons</taxon>
        <taxon>Gunneridae</taxon>
        <taxon>Pentapetalae</taxon>
        <taxon>asterids</taxon>
        <taxon>lamiids</taxon>
        <taxon>Lamiales</taxon>
        <taxon>Oleaceae</taxon>
        <taxon>Forsythieae</taxon>
        <taxon>Abeliophyllum</taxon>
    </lineage>
</organism>
<feature type="region of interest" description="Disordered" evidence="4">
    <location>
        <begin position="153"/>
        <end position="184"/>
    </location>
</feature>
<dbReference type="Proteomes" id="UP001604336">
    <property type="component" value="Unassembled WGS sequence"/>
</dbReference>
<dbReference type="PANTHER" id="PTHR42647:SF5">
    <property type="entry name" value="SBP (S-RIBONUCLEASE BINDING PROTEIN) FAMILY PROTEIN"/>
    <property type="match status" value="1"/>
</dbReference>
<evidence type="ECO:0000313" key="5">
    <source>
        <dbReference type="EMBL" id="KAL2472141.1"/>
    </source>
</evidence>
<protein>
    <submittedName>
        <fullName evidence="5">SBP (S-ribonuclease binding protein) family protein</fullName>
    </submittedName>
</protein>
<dbReference type="AlphaFoldDB" id="A0ABD1Q7K3"/>
<keyword evidence="2" id="KW-0863">Zinc-finger</keyword>
<comment type="caution">
    <text evidence="5">The sequence shown here is derived from an EMBL/GenBank/DDBJ whole genome shotgun (WGS) entry which is preliminary data.</text>
</comment>
<gene>
    <name evidence="5" type="ORF">Adt_40277</name>
</gene>
<keyword evidence="3" id="KW-0862">Zinc</keyword>
<evidence type="ECO:0000256" key="2">
    <source>
        <dbReference type="ARBA" id="ARBA00022771"/>
    </source>
</evidence>
<dbReference type="EMBL" id="JBFOLK010000012">
    <property type="protein sequence ID" value="KAL2472141.1"/>
    <property type="molecule type" value="Genomic_DNA"/>
</dbReference>
<name>A0ABD1Q7K3_9LAMI</name>
<evidence type="ECO:0000256" key="1">
    <source>
        <dbReference type="ARBA" id="ARBA00022723"/>
    </source>
</evidence>
<dbReference type="GO" id="GO:0008270">
    <property type="term" value="F:zinc ion binding"/>
    <property type="evidence" value="ECO:0007669"/>
    <property type="project" value="UniProtKB-KW"/>
</dbReference>
<keyword evidence="6" id="KW-1185">Reference proteome</keyword>
<evidence type="ECO:0000256" key="3">
    <source>
        <dbReference type="ARBA" id="ARBA00022833"/>
    </source>
</evidence>
<feature type="compositionally biased region" description="Basic and acidic residues" evidence="4">
    <location>
        <begin position="157"/>
        <end position="171"/>
    </location>
</feature>
<evidence type="ECO:0000256" key="4">
    <source>
        <dbReference type="SAM" id="MobiDB-lite"/>
    </source>
</evidence>
<evidence type="ECO:0000313" key="6">
    <source>
        <dbReference type="Proteomes" id="UP001604336"/>
    </source>
</evidence>
<proteinExistence type="predicted"/>
<feature type="region of interest" description="Disordered" evidence="4">
    <location>
        <begin position="22"/>
        <end position="51"/>
    </location>
</feature>
<dbReference type="PANTHER" id="PTHR42647">
    <property type="entry name" value="SBP (S-RIBONUCLEASE BINDING PROTEIN) FAMILY PROTEIN"/>
    <property type="match status" value="1"/>
</dbReference>